<dbReference type="PANTHER" id="PTHR12289">
    <property type="entry name" value="METAXIN RELATED"/>
    <property type="match status" value="1"/>
</dbReference>
<dbReference type="Pfam" id="PF17172">
    <property type="entry name" value="GST_N_4"/>
    <property type="match status" value="1"/>
</dbReference>
<gene>
    <name evidence="3" type="ORF">ZHAS_00014391</name>
</gene>
<dbReference type="InterPro" id="IPR033468">
    <property type="entry name" value="Metaxin_GST"/>
</dbReference>
<dbReference type="VEuPathDB" id="VectorBase:ASIC014391"/>
<dbReference type="GO" id="GO:0007005">
    <property type="term" value="P:mitochondrion organization"/>
    <property type="evidence" value="ECO:0007669"/>
    <property type="project" value="TreeGrafter"/>
</dbReference>
<dbReference type="EMBL" id="KE525317">
    <property type="protein sequence ID" value="KFB46395.1"/>
    <property type="molecule type" value="Genomic_DNA"/>
</dbReference>
<evidence type="ECO:0000313" key="3">
    <source>
        <dbReference type="EMBL" id="KFB46395.1"/>
    </source>
</evidence>
<protein>
    <submittedName>
        <fullName evidence="3">AGAP008150-PA-like protein</fullName>
    </submittedName>
</protein>
<dbReference type="CDD" id="cd03079">
    <property type="entry name" value="GST_N_Metaxin2"/>
    <property type="match status" value="1"/>
</dbReference>
<feature type="domain" description="Metaxin glutathione S-transferase" evidence="1">
    <location>
        <begin position="195"/>
        <end position="255"/>
    </location>
</feature>
<dbReference type="PANTHER" id="PTHR12289:SF38">
    <property type="entry name" value="METAXIN-2"/>
    <property type="match status" value="1"/>
</dbReference>
<dbReference type="AlphaFoldDB" id="A0A084W851"/>
<dbReference type="GO" id="GO:0001401">
    <property type="term" value="C:SAM complex"/>
    <property type="evidence" value="ECO:0007669"/>
    <property type="project" value="TreeGrafter"/>
</dbReference>
<dbReference type="OrthoDB" id="198787at2759"/>
<dbReference type="Proteomes" id="UP000030765">
    <property type="component" value="Unassembled WGS sequence"/>
</dbReference>
<dbReference type="VEuPathDB" id="VectorBase:ASIS013158"/>
<evidence type="ECO:0000259" key="2">
    <source>
        <dbReference type="Pfam" id="PF17172"/>
    </source>
</evidence>
<reference evidence="4" key="2">
    <citation type="submission" date="2020-05" db="UniProtKB">
        <authorList>
            <consortium name="EnsemblMetazoa"/>
        </authorList>
    </citation>
    <scope>IDENTIFICATION</scope>
</reference>
<dbReference type="InterPro" id="IPR036282">
    <property type="entry name" value="Glutathione-S-Trfase_C_sf"/>
</dbReference>
<dbReference type="EnsemblMetazoa" id="ASIC014391-RA">
    <property type="protein sequence ID" value="ASIC014391-PA"/>
    <property type="gene ID" value="ASIC014391"/>
</dbReference>
<dbReference type="SUPFAM" id="SSF47616">
    <property type="entry name" value="GST C-terminal domain-like"/>
    <property type="match status" value="1"/>
</dbReference>
<dbReference type="InterPro" id="IPR050931">
    <property type="entry name" value="Mito_Protein_Transport_Metaxin"/>
</dbReference>
<organism evidence="3">
    <name type="scientific">Anopheles sinensis</name>
    <name type="common">Mosquito</name>
    <dbReference type="NCBI Taxonomy" id="74873"/>
    <lineage>
        <taxon>Eukaryota</taxon>
        <taxon>Metazoa</taxon>
        <taxon>Ecdysozoa</taxon>
        <taxon>Arthropoda</taxon>
        <taxon>Hexapoda</taxon>
        <taxon>Insecta</taxon>
        <taxon>Pterygota</taxon>
        <taxon>Neoptera</taxon>
        <taxon>Endopterygota</taxon>
        <taxon>Diptera</taxon>
        <taxon>Nematocera</taxon>
        <taxon>Culicoidea</taxon>
        <taxon>Culicidae</taxon>
        <taxon>Anophelinae</taxon>
        <taxon>Anopheles</taxon>
    </lineage>
</organism>
<dbReference type="OMA" id="YFQTRCL"/>
<feature type="domain" description="Thioredoxin-like fold" evidence="2">
    <location>
        <begin position="41"/>
        <end position="141"/>
    </location>
</feature>
<sequence>MTSTIDSFYKKTATAGMKEWPRDAVLYQPYEEEQILLAENASCLAVRTYLKMLNLPLVVEQRANAEFISPGGKRTKLPVLRVENFLYAEFDHIVTFIDEHFNQSLKSHLSQDQKDQLRSSLCLAENIFTVAEQYISWVDPEVRDTITKKRNGCVYPFPLNHVQNYRKEASVRRQLRLADRLNVSLEKVIADVDTLCQNLSTELGQQLYFFGDRPTELDALVFGHLFSIFTMKLPNNVLALTINKYSNLNQFCRNIDHKYFSPKEQVRRLN</sequence>
<dbReference type="STRING" id="74873.A0A084W851"/>
<name>A0A084W851_ANOSI</name>
<dbReference type="Pfam" id="PF17171">
    <property type="entry name" value="GST_C_6"/>
    <property type="match status" value="1"/>
</dbReference>
<dbReference type="EMBL" id="ATLV01021362">
    <property type="status" value="NOT_ANNOTATED_CDS"/>
    <property type="molecule type" value="Genomic_DNA"/>
</dbReference>
<dbReference type="Gene3D" id="1.20.1050.10">
    <property type="match status" value="1"/>
</dbReference>
<reference evidence="3 5" key="1">
    <citation type="journal article" date="2014" name="BMC Genomics">
        <title>Genome sequence of Anopheles sinensis provides insight into genetics basis of mosquito competence for malaria parasites.</title>
        <authorList>
            <person name="Zhou D."/>
            <person name="Zhang D."/>
            <person name="Ding G."/>
            <person name="Shi L."/>
            <person name="Hou Q."/>
            <person name="Ye Y."/>
            <person name="Xu Y."/>
            <person name="Zhou H."/>
            <person name="Xiong C."/>
            <person name="Li S."/>
            <person name="Yu J."/>
            <person name="Hong S."/>
            <person name="Yu X."/>
            <person name="Zou P."/>
            <person name="Chen C."/>
            <person name="Chang X."/>
            <person name="Wang W."/>
            <person name="Lv Y."/>
            <person name="Sun Y."/>
            <person name="Ma L."/>
            <person name="Shen B."/>
            <person name="Zhu C."/>
        </authorList>
    </citation>
    <scope>NUCLEOTIDE SEQUENCE [LARGE SCALE GENOMIC DNA]</scope>
</reference>
<accession>A0A084W851</accession>
<proteinExistence type="predicted"/>
<evidence type="ECO:0000313" key="5">
    <source>
        <dbReference type="Proteomes" id="UP000030765"/>
    </source>
</evidence>
<evidence type="ECO:0000313" key="4">
    <source>
        <dbReference type="EnsemblMetazoa" id="ASIC014391-PA"/>
    </source>
</evidence>
<keyword evidence="5" id="KW-1185">Reference proteome</keyword>
<dbReference type="InterPro" id="IPR012336">
    <property type="entry name" value="Thioredoxin-like_fold"/>
</dbReference>
<evidence type="ECO:0000259" key="1">
    <source>
        <dbReference type="Pfam" id="PF17171"/>
    </source>
</evidence>